<feature type="domain" description="Aminotransferase class V" evidence="14">
    <location>
        <begin position="105"/>
        <end position="449"/>
    </location>
</feature>
<dbReference type="SUPFAM" id="SSF53383">
    <property type="entry name" value="PLP-dependent transferases"/>
    <property type="match status" value="1"/>
</dbReference>
<comment type="caution">
    <text evidence="11">Lacks conserved residue(s) required for the propagation of feature annotation.</text>
</comment>
<feature type="transmembrane region" description="Helical" evidence="13">
    <location>
        <begin position="7"/>
        <end position="25"/>
    </location>
</feature>
<dbReference type="FunFam" id="3.40.640.10:FF:000010">
    <property type="entry name" value="Phosphoserine aminotransferase"/>
    <property type="match status" value="1"/>
</dbReference>
<dbReference type="GO" id="GO:0006564">
    <property type="term" value="P:L-serine biosynthetic process"/>
    <property type="evidence" value="ECO:0007669"/>
    <property type="project" value="UniProtKB-UniRule"/>
</dbReference>
<evidence type="ECO:0000256" key="5">
    <source>
        <dbReference type="ARBA" id="ARBA00022605"/>
    </source>
</evidence>
<keyword evidence="5 11" id="KW-0028">Amino-acid biosynthesis</keyword>
<feature type="binding site" evidence="11">
    <location>
        <begin position="177"/>
        <end position="178"/>
    </location>
    <ligand>
        <name>pyridoxal 5'-phosphate</name>
        <dbReference type="ChEBI" id="CHEBI:597326"/>
    </ligand>
</feature>
<dbReference type="PANTHER" id="PTHR43247:SF1">
    <property type="entry name" value="PHOSPHOSERINE AMINOTRANSFERASE"/>
    <property type="match status" value="1"/>
</dbReference>
<feature type="binding site" evidence="11">
    <location>
        <position position="203"/>
    </location>
    <ligand>
        <name>pyridoxal 5'-phosphate</name>
        <dbReference type="ChEBI" id="CHEBI:597326"/>
    </ligand>
</feature>
<proteinExistence type="inferred from homology"/>
<evidence type="ECO:0000256" key="8">
    <source>
        <dbReference type="ARBA" id="ARBA00023299"/>
    </source>
</evidence>
<dbReference type="GO" id="GO:0005737">
    <property type="term" value="C:cytoplasm"/>
    <property type="evidence" value="ECO:0007669"/>
    <property type="project" value="UniProtKB-SubCell"/>
</dbReference>
<feature type="binding site" evidence="11">
    <location>
        <position position="143"/>
    </location>
    <ligand>
        <name>L-glutamate</name>
        <dbReference type="ChEBI" id="CHEBI:29985"/>
    </ligand>
</feature>
<dbReference type="HOGENOM" id="CLU_034866_0_2_9"/>
<feature type="transmembrane region" description="Helical" evidence="13">
    <location>
        <begin position="31"/>
        <end position="54"/>
    </location>
</feature>
<evidence type="ECO:0000256" key="10">
    <source>
        <dbReference type="ARBA" id="ARBA00049007"/>
    </source>
</evidence>
<organism evidence="15 16">
    <name type="scientific">Bacillus cereus (strain Q1)</name>
    <dbReference type="NCBI Taxonomy" id="361100"/>
    <lineage>
        <taxon>Bacteria</taxon>
        <taxon>Bacillati</taxon>
        <taxon>Bacillota</taxon>
        <taxon>Bacilli</taxon>
        <taxon>Bacillales</taxon>
        <taxon>Bacillaceae</taxon>
        <taxon>Bacillus</taxon>
        <taxon>Bacillus cereus group</taxon>
    </lineage>
</organism>
<dbReference type="KEGG" id="bcq:BCQ_3075"/>
<name>B9IRL8_BACCQ</name>
<dbReference type="PANTHER" id="PTHR43247">
    <property type="entry name" value="PHOSPHOSERINE AMINOTRANSFERASE"/>
    <property type="match status" value="1"/>
</dbReference>
<sequence length="461" mass="52150">MVLCRRLWTLFIGSLVFLQFIKFLIGSLRIISYYSFITRVLSTIMYLTLFYMFIKKFTHASDSIASCAVILEKKLTVSCIVGYNSESLKNIKMRNREVIRVMERVYNFSAGPSILPLPVLEKVQKELVNYNGTGMSIMEMSHRSSYFQSIIDEAGSLLRELMNIPDEYEVLFLQGGASLQFSMIPLNLMNTYKKAGYVLTGSWSKKALQEAEKVGEVQVIASSENEKFTTIPKLDGLLGDEKLDYVHITTNNTIEGTKYVDIPHVDKVPLVADMSSNILSERYDVSKFGLIYAGAQKNLGPAGLTIAIIKRDLIGGADRSCPTMLNYETYSKNNSLYNTPPSFSIYVTKLVLEWLKEQGGVSAIEEQNRMKSSLLYNFLDESKLFTSPVDRTYRSLMNIPFTTPSEELNSEFLQKAKERGLVTLKGHRSVGGMRASIYNAMPAHGVQQLVNYMKEFELENR</sequence>
<dbReference type="InterPro" id="IPR015424">
    <property type="entry name" value="PyrdxlP-dep_Trfase"/>
</dbReference>
<dbReference type="EMBL" id="CP000227">
    <property type="protein sequence ID" value="ACM13503.1"/>
    <property type="molecule type" value="Genomic_DNA"/>
</dbReference>
<dbReference type="InterPro" id="IPR015421">
    <property type="entry name" value="PyrdxlP-dep_Trfase_major"/>
</dbReference>
<evidence type="ECO:0000256" key="9">
    <source>
        <dbReference type="ARBA" id="ARBA00047630"/>
    </source>
</evidence>
<comment type="similarity">
    <text evidence="3 11">Belongs to the class-V pyridoxal-phosphate-dependent aminotransferase family. SerC subfamily.</text>
</comment>
<dbReference type="GO" id="GO:0030170">
    <property type="term" value="F:pyridoxal phosphate binding"/>
    <property type="evidence" value="ECO:0007669"/>
    <property type="project" value="UniProtKB-UniRule"/>
</dbReference>
<evidence type="ECO:0000256" key="4">
    <source>
        <dbReference type="ARBA" id="ARBA00022576"/>
    </source>
</evidence>
<keyword evidence="13" id="KW-1133">Transmembrane helix</keyword>
<evidence type="ECO:0000313" key="15">
    <source>
        <dbReference type="EMBL" id="ACM13503.1"/>
    </source>
</evidence>
<evidence type="ECO:0000256" key="7">
    <source>
        <dbReference type="ARBA" id="ARBA00022898"/>
    </source>
</evidence>
<keyword evidence="11" id="KW-0963">Cytoplasm</keyword>
<keyword evidence="6 11" id="KW-0808">Transferase</keyword>
<keyword evidence="13" id="KW-0472">Membrane</keyword>
<evidence type="ECO:0000256" key="6">
    <source>
        <dbReference type="ARBA" id="ARBA00022679"/>
    </source>
</evidence>
<dbReference type="EC" id="2.6.1.52" evidence="11"/>
<dbReference type="GO" id="GO:0004648">
    <property type="term" value="F:O-phospho-L-serine:2-oxoglutarate aminotransferase activity"/>
    <property type="evidence" value="ECO:0007669"/>
    <property type="project" value="UniProtKB-UniRule"/>
</dbReference>
<evidence type="ECO:0000256" key="1">
    <source>
        <dbReference type="ARBA" id="ARBA00003483"/>
    </source>
</evidence>
<feature type="modified residue" description="N6-(pyridoxal phosphate)lysine" evidence="11">
    <location>
        <position position="297"/>
    </location>
</feature>
<dbReference type="NCBIfam" id="TIGR01364">
    <property type="entry name" value="serC_1"/>
    <property type="match status" value="1"/>
</dbReference>
<comment type="pathway">
    <text evidence="2 11 12">Amino-acid biosynthesis; L-serine biosynthesis; L-serine from 3-phospho-D-glycerate: step 2/3.</text>
</comment>
<dbReference type="InterPro" id="IPR000192">
    <property type="entry name" value="Aminotrans_V_dom"/>
</dbReference>
<comment type="subunit">
    <text evidence="11">Homodimer.</text>
</comment>
<accession>B9IRL8</accession>
<feature type="binding site" evidence="11">
    <location>
        <position position="273"/>
    </location>
    <ligand>
        <name>pyridoxal 5'-phosphate</name>
        <dbReference type="ChEBI" id="CHEBI:597326"/>
    </ligand>
</feature>
<comment type="catalytic activity">
    <reaction evidence="10 11 12">
        <text>O-phospho-L-serine + 2-oxoglutarate = 3-phosphooxypyruvate + L-glutamate</text>
        <dbReference type="Rhea" id="RHEA:14329"/>
        <dbReference type="ChEBI" id="CHEBI:16810"/>
        <dbReference type="ChEBI" id="CHEBI:18110"/>
        <dbReference type="ChEBI" id="CHEBI:29985"/>
        <dbReference type="ChEBI" id="CHEBI:57524"/>
        <dbReference type="EC" id="2.6.1.52"/>
    </reaction>
</comment>
<dbReference type="AlphaFoldDB" id="B9IRL8"/>
<keyword evidence="7 11" id="KW-0663">Pyridoxal phosphate</keyword>
<keyword evidence="4 11" id="KW-0032">Aminotransferase</keyword>
<dbReference type="Pfam" id="PF00266">
    <property type="entry name" value="Aminotran_5"/>
    <property type="match status" value="1"/>
</dbReference>
<evidence type="ECO:0000259" key="14">
    <source>
        <dbReference type="Pfam" id="PF00266"/>
    </source>
</evidence>
<dbReference type="CDD" id="cd00611">
    <property type="entry name" value="PSAT_like"/>
    <property type="match status" value="1"/>
</dbReference>
<feature type="binding site" evidence="11">
    <location>
        <begin position="338"/>
        <end position="339"/>
    </location>
    <ligand>
        <name>pyridoxal 5'-phosphate</name>
        <dbReference type="ChEBI" id="CHEBI:597326"/>
    </ligand>
</feature>
<gene>
    <name evidence="11 15" type="primary">serC</name>
    <name evidence="15" type="ordered locus">BCQ_3075</name>
</gene>
<evidence type="ECO:0000256" key="3">
    <source>
        <dbReference type="ARBA" id="ARBA00006904"/>
    </source>
</evidence>
<dbReference type="Gene3D" id="3.40.640.10">
    <property type="entry name" value="Type I PLP-dependent aspartate aminotransferase-like (Major domain)"/>
    <property type="match status" value="1"/>
</dbReference>
<dbReference type="FunFam" id="3.90.1150.10:FF:000006">
    <property type="entry name" value="Phosphoserine aminotransferase"/>
    <property type="match status" value="1"/>
</dbReference>
<dbReference type="HAMAP" id="MF_00160">
    <property type="entry name" value="SerC_aminotrans_5"/>
    <property type="match status" value="1"/>
</dbReference>
<comment type="function">
    <text evidence="1 11">Catalyzes the reversible conversion of 3-phosphohydroxypyruvate to phosphoserine and of 3-hydroxy-2-oxo-4-phosphonooxybutanoate to phosphohydroxythreonine.</text>
</comment>
<dbReference type="NCBIfam" id="NF003764">
    <property type="entry name" value="PRK05355.1"/>
    <property type="match status" value="1"/>
</dbReference>
<dbReference type="UniPathway" id="UPA00135">
    <property type="reaction ID" value="UER00197"/>
</dbReference>
<evidence type="ECO:0000256" key="13">
    <source>
        <dbReference type="SAM" id="Phobius"/>
    </source>
</evidence>
<feature type="binding site" evidence="11">
    <location>
        <position position="296"/>
    </location>
    <ligand>
        <name>pyridoxal 5'-phosphate</name>
        <dbReference type="ChEBI" id="CHEBI:597326"/>
    </ligand>
</feature>
<protein>
    <recommendedName>
        <fullName evidence="11">Phosphoserine aminotransferase</fullName>
        <ecNumber evidence="11">2.6.1.52</ecNumber>
    </recommendedName>
    <alternativeName>
        <fullName evidence="11">Phosphohydroxythreonine aminotransferase</fullName>
        <shortName evidence="11">PSAT</shortName>
    </alternativeName>
</protein>
<keyword evidence="13" id="KW-0812">Transmembrane</keyword>
<dbReference type="Proteomes" id="UP000000441">
    <property type="component" value="Chromosome"/>
</dbReference>
<evidence type="ECO:0000256" key="11">
    <source>
        <dbReference type="HAMAP-Rule" id="MF_00160"/>
    </source>
</evidence>
<feature type="binding site" evidence="11">
    <location>
        <position position="253"/>
    </location>
    <ligand>
        <name>pyridoxal 5'-phosphate</name>
        <dbReference type="ChEBI" id="CHEBI:597326"/>
    </ligand>
</feature>
<comment type="catalytic activity">
    <reaction evidence="9 11">
        <text>4-(phosphooxy)-L-threonine + 2-oxoglutarate = (R)-3-hydroxy-2-oxo-4-phosphooxybutanoate + L-glutamate</text>
        <dbReference type="Rhea" id="RHEA:16573"/>
        <dbReference type="ChEBI" id="CHEBI:16810"/>
        <dbReference type="ChEBI" id="CHEBI:29985"/>
        <dbReference type="ChEBI" id="CHEBI:58452"/>
        <dbReference type="ChEBI" id="CHEBI:58538"/>
        <dbReference type="EC" id="2.6.1.52"/>
    </reaction>
</comment>
<evidence type="ECO:0000256" key="2">
    <source>
        <dbReference type="ARBA" id="ARBA00005099"/>
    </source>
</evidence>
<evidence type="ECO:0000313" key="16">
    <source>
        <dbReference type="Proteomes" id="UP000000441"/>
    </source>
</evidence>
<dbReference type="PROSITE" id="PS00595">
    <property type="entry name" value="AA_TRANSFER_CLASS_5"/>
    <property type="match status" value="1"/>
</dbReference>
<comment type="cofactor">
    <cofactor evidence="11">
        <name>pyridoxal 5'-phosphate</name>
        <dbReference type="ChEBI" id="CHEBI:597326"/>
    </cofactor>
    <text evidence="11">Binds 1 pyridoxal phosphate per subunit.</text>
</comment>
<dbReference type="Gene3D" id="3.90.1150.10">
    <property type="entry name" value="Aspartate Aminotransferase, domain 1"/>
    <property type="match status" value="1"/>
</dbReference>
<comment type="subcellular location">
    <subcellularLocation>
        <location evidence="11">Cytoplasm</location>
    </subcellularLocation>
</comment>
<evidence type="ECO:0000256" key="12">
    <source>
        <dbReference type="RuleBase" id="RU004505"/>
    </source>
</evidence>
<dbReference type="InterPro" id="IPR015422">
    <property type="entry name" value="PyrdxlP-dep_Trfase_small"/>
</dbReference>
<reference evidence="15 16" key="1">
    <citation type="journal article" date="2009" name="J. Bacteriol.">
        <title>Complete genome sequence of the extremophilic Bacillus cereus strain Q1 with industrial applications.</title>
        <authorList>
            <person name="Xiong Z."/>
            <person name="Jiang Y."/>
            <person name="Qi D."/>
            <person name="Lu H."/>
            <person name="Yang F."/>
            <person name="Yang J."/>
            <person name="Chen L."/>
            <person name="Sun L."/>
            <person name="Xu X."/>
            <person name="Xue Y."/>
            <person name="Zhu Y."/>
            <person name="Jin Q."/>
        </authorList>
    </citation>
    <scope>NUCLEOTIDE SEQUENCE [LARGE SCALE GENOMIC DNA]</scope>
    <source>
        <strain evidence="15 16">Q1</strain>
    </source>
</reference>
<keyword evidence="8 11" id="KW-0718">Serine biosynthesis</keyword>
<dbReference type="InterPro" id="IPR020578">
    <property type="entry name" value="Aminotrans_V_PyrdxlP_BS"/>
</dbReference>
<dbReference type="InterPro" id="IPR022278">
    <property type="entry name" value="Pser_aminoTfrase"/>
</dbReference>